<dbReference type="EMBL" id="BBQY01000001">
    <property type="protein sequence ID" value="GBH28904.1"/>
    <property type="molecule type" value="Genomic_DNA"/>
</dbReference>
<protein>
    <recommendedName>
        <fullName evidence="1">tRNA uridine(34) hydroxylase</fullName>
        <ecNumber evidence="1">1.14.-.-</ecNumber>
    </recommendedName>
    <alternativeName>
        <fullName evidence="1">tRNA hydroxylation protein O</fullName>
    </alternativeName>
</protein>
<dbReference type="PANTHER" id="PTHR43268">
    <property type="entry name" value="THIOSULFATE SULFURTRANSFERASE/RHODANESE-LIKE DOMAIN-CONTAINING PROTEIN 2"/>
    <property type="match status" value="1"/>
</dbReference>
<keyword evidence="4" id="KW-1185">Reference proteome</keyword>
<comment type="similarity">
    <text evidence="1">Belongs to the TrhO family.</text>
</comment>
<dbReference type="STRING" id="1192759.GCA_000277525_02345"/>
<dbReference type="SUPFAM" id="SSF52821">
    <property type="entry name" value="Rhodanese/Cell cycle control phosphatase"/>
    <property type="match status" value="1"/>
</dbReference>
<evidence type="ECO:0000313" key="4">
    <source>
        <dbReference type="Proteomes" id="UP000290975"/>
    </source>
</evidence>
<dbReference type="GO" id="GO:0016705">
    <property type="term" value="F:oxidoreductase activity, acting on paired donors, with incorporation or reduction of molecular oxygen"/>
    <property type="evidence" value="ECO:0007669"/>
    <property type="project" value="UniProtKB-UniRule"/>
</dbReference>
<dbReference type="GO" id="GO:0006400">
    <property type="term" value="P:tRNA modification"/>
    <property type="evidence" value="ECO:0007669"/>
    <property type="project" value="UniProtKB-UniRule"/>
</dbReference>
<dbReference type="CDD" id="cd01518">
    <property type="entry name" value="RHOD_YceA"/>
    <property type="match status" value="1"/>
</dbReference>
<dbReference type="InterPro" id="IPR020936">
    <property type="entry name" value="TrhO"/>
</dbReference>
<dbReference type="SMART" id="SM00450">
    <property type="entry name" value="RHOD"/>
    <property type="match status" value="1"/>
</dbReference>
<evidence type="ECO:0000259" key="2">
    <source>
        <dbReference type="PROSITE" id="PS50206"/>
    </source>
</evidence>
<feature type="domain" description="Rhodanese" evidence="2">
    <location>
        <begin position="148"/>
        <end position="246"/>
    </location>
</feature>
<dbReference type="Pfam" id="PF00581">
    <property type="entry name" value="Rhodanese"/>
    <property type="match status" value="1"/>
</dbReference>
<dbReference type="Gene3D" id="3.40.250.10">
    <property type="entry name" value="Rhodanese-like domain"/>
    <property type="match status" value="1"/>
</dbReference>
<dbReference type="PANTHER" id="PTHR43268:SF3">
    <property type="entry name" value="RHODANESE-LIKE DOMAIN-CONTAINING PROTEIN 7-RELATED"/>
    <property type="match status" value="1"/>
</dbReference>
<name>A0A401IWX6_SPHXE</name>
<dbReference type="Pfam" id="PF17773">
    <property type="entry name" value="UPF0176_N"/>
    <property type="match status" value="1"/>
</dbReference>
<dbReference type="NCBIfam" id="NF001136">
    <property type="entry name" value="PRK00142.1-4"/>
    <property type="match status" value="1"/>
</dbReference>
<organism evidence="3 4">
    <name type="scientific">Sphingobium xenophagum</name>
    <dbReference type="NCBI Taxonomy" id="121428"/>
    <lineage>
        <taxon>Bacteria</taxon>
        <taxon>Pseudomonadati</taxon>
        <taxon>Pseudomonadota</taxon>
        <taxon>Alphaproteobacteria</taxon>
        <taxon>Sphingomonadales</taxon>
        <taxon>Sphingomonadaceae</taxon>
        <taxon>Sphingobium</taxon>
    </lineage>
</organism>
<comment type="caution">
    <text evidence="3">The sequence shown here is derived from an EMBL/GenBank/DDBJ whole genome shotgun (WGS) entry which is preliminary data.</text>
</comment>
<evidence type="ECO:0000256" key="1">
    <source>
        <dbReference type="HAMAP-Rule" id="MF_00469"/>
    </source>
</evidence>
<dbReference type="InterPro" id="IPR036873">
    <property type="entry name" value="Rhodanese-like_dom_sf"/>
</dbReference>
<dbReference type="InterPro" id="IPR040503">
    <property type="entry name" value="TRHO_N"/>
</dbReference>
<dbReference type="Gene3D" id="3.30.70.100">
    <property type="match status" value="1"/>
</dbReference>
<sequence length="300" mass="32172">MARLCADAVPLSRGPMNAYSAAMSDTAPFTVAALYRFATFDDPQGIAADLRTLCAALDMRGTLIVAGEGINGTVAGRAEAITALIDHLRQLPGCADLDVKYATAQAAPFARMKVKVKREIVTLGVGDLDPANQAGTHLDPADWNALIADPDTIVIDTRNAYEVAVGTFDRAIDPGTRAFRDFPGWFDAFAAELKAQGRSPKIAMFCTGGIRCEKSTALVKSRGFDDVFHLKGGILRYLEEMPEGDSRWQGDCYVFDERVAVGHGLKVGDYVTCRACGLPYPRDAAHICAADGSGVWPHRG</sequence>
<comment type="function">
    <text evidence="1">Catalyzes oxygen-dependent 5-hydroxyuridine (ho5U) modification at position 34 in tRNAs.</text>
</comment>
<evidence type="ECO:0000313" key="3">
    <source>
        <dbReference type="EMBL" id="GBH28904.1"/>
    </source>
</evidence>
<keyword evidence="1" id="KW-0560">Oxidoreductase</keyword>
<dbReference type="EC" id="1.14.-.-" evidence="1"/>
<keyword evidence="1" id="KW-0819">tRNA processing</keyword>
<dbReference type="InterPro" id="IPR001763">
    <property type="entry name" value="Rhodanese-like_dom"/>
</dbReference>
<dbReference type="HAMAP" id="MF_00469">
    <property type="entry name" value="TrhO"/>
    <property type="match status" value="1"/>
</dbReference>
<dbReference type="Proteomes" id="UP000290975">
    <property type="component" value="Unassembled WGS sequence"/>
</dbReference>
<gene>
    <name evidence="1" type="primary">trhO</name>
    <name evidence="3" type="ORF">MBESOW_P0157</name>
</gene>
<proteinExistence type="inferred from homology"/>
<reference evidence="3 4" key="1">
    <citation type="submission" date="2014-12" db="EMBL/GenBank/DDBJ databases">
        <title>Whole genome sequencing of Sphingobium xenophagum OW59.</title>
        <authorList>
            <person name="Ohta Y."/>
            <person name="Nishi S."/>
            <person name="Hatada Y."/>
        </authorList>
    </citation>
    <scope>NUCLEOTIDE SEQUENCE [LARGE SCALE GENOMIC DNA]</scope>
    <source>
        <strain evidence="3 4">OW59</strain>
    </source>
</reference>
<dbReference type="AlphaFoldDB" id="A0A401IWX6"/>
<accession>A0A401IWX6</accession>
<comment type="catalytic activity">
    <reaction evidence="1">
        <text>uridine(34) in tRNA + AH2 + O2 = 5-hydroxyuridine(34) in tRNA + A + H2O</text>
        <dbReference type="Rhea" id="RHEA:64224"/>
        <dbReference type="Rhea" id="RHEA-COMP:11727"/>
        <dbReference type="Rhea" id="RHEA-COMP:13381"/>
        <dbReference type="ChEBI" id="CHEBI:13193"/>
        <dbReference type="ChEBI" id="CHEBI:15377"/>
        <dbReference type="ChEBI" id="CHEBI:15379"/>
        <dbReference type="ChEBI" id="CHEBI:17499"/>
        <dbReference type="ChEBI" id="CHEBI:65315"/>
        <dbReference type="ChEBI" id="CHEBI:136877"/>
    </reaction>
</comment>
<dbReference type="PROSITE" id="PS50206">
    <property type="entry name" value="RHODANESE_3"/>
    <property type="match status" value="1"/>
</dbReference>